<gene>
    <name evidence="2" type="ORF">MJB10_22650</name>
</gene>
<accession>A0AA96RJK0</accession>
<proteinExistence type="predicted"/>
<dbReference type="KEGG" id="proo:MJB10_22650"/>
<protein>
    <submittedName>
        <fullName evidence="2">Uncharacterized protein</fullName>
    </submittedName>
</protein>
<evidence type="ECO:0000313" key="2">
    <source>
        <dbReference type="EMBL" id="WNR43865.1"/>
    </source>
</evidence>
<evidence type="ECO:0000256" key="1">
    <source>
        <dbReference type="SAM" id="MobiDB-lite"/>
    </source>
</evidence>
<dbReference type="Proteomes" id="UP001304650">
    <property type="component" value="Chromosome"/>
</dbReference>
<organism evidence="2 3">
    <name type="scientific">Paenibacillus roseopurpureus</name>
    <dbReference type="NCBI Taxonomy" id="2918901"/>
    <lineage>
        <taxon>Bacteria</taxon>
        <taxon>Bacillati</taxon>
        <taxon>Bacillota</taxon>
        <taxon>Bacilli</taxon>
        <taxon>Bacillales</taxon>
        <taxon>Paenibacillaceae</taxon>
        <taxon>Paenibacillus</taxon>
    </lineage>
</organism>
<dbReference type="EMBL" id="CP130319">
    <property type="protein sequence ID" value="WNR43865.1"/>
    <property type="molecule type" value="Genomic_DNA"/>
</dbReference>
<feature type="region of interest" description="Disordered" evidence="1">
    <location>
        <begin position="66"/>
        <end position="90"/>
    </location>
</feature>
<sequence length="208" mass="24015">MPQCSRAWLRKMREKHRRMNMNSYYSEKYLQMIGKKSQKQSKEQNHSGVNHLTMVREGASAYQLQHEVKKSEVIQRDRKHESKKREVKSREFAKVAKKSEVNSREPIKSKGNVLPFASSKQRMTAAPSPAERESAFWELRKQSILRLAHRRNGKVRLLDVAAECNVHIQIAAEWLIRLTTEGILSLVASHRRHARIYVVNNAGGDGTS</sequence>
<evidence type="ECO:0000313" key="3">
    <source>
        <dbReference type="Proteomes" id="UP001304650"/>
    </source>
</evidence>
<keyword evidence="3" id="KW-1185">Reference proteome</keyword>
<dbReference type="RefSeq" id="WP_314798772.1">
    <property type="nucleotide sequence ID" value="NZ_CP130319.1"/>
</dbReference>
<reference evidence="2" key="1">
    <citation type="submission" date="2022-02" db="EMBL/GenBank/DDBJ databases">
        <title>Paenibacillus sp. MBLB1832 Whole Genome Shotgun Sequencing.</title>
        <authorList>
            <person name="Hwang C.Y."/>
            <person name="Cho E.-S."/>
            <person name="Seo M.-J."/>
        </authorList>
    </citation>
    <scope>NUCLEOTIDE SEQUENCE</scope>
    <source>
        <strain evidence="2">MBLB1832</strain>
    </source>
</reference>
<dbReference type="AlphaFoldDB" id="A0AA96RJK0"/>
<name>A0AA96RJK0_9BACL</name>